<keyword evidence="2" id="KW-1185">Reference proteome</keyword>
<reference evidence="1" key="1">
    <citation type="submission" date="2020-10" db="EMBL/GenBank/DDBJ databases">
        <authorList>
            <person name="Han B."/>
            <person name="Lu T."/>
            <person name="Zhao Q."/>
            <person name="Huang X."/>
            <person name="Zhao Y."/>
        </authorList>
    </citation>
    <scope>NUCLEOTIDE SEQUENCE</scope>
</reference>
<evidence type="ECO:0000313" key="2">
    <source>
        <dbReference type="Proteomes" id="UP000604825"/>
    </source>
</evidence>
<accession>A0A811N610</accession>
<protein>
    <submittedName>
        <fullName evidence="1">Uncharacterized protein</fullName>
    </submittedName>
</protein>
<evidence type="ECO:0000313" key="1">
    <source>
        <dbReference type="EMBL" id="CAD6221440.1"/>
    </source>
</evidence>
<dbReference type="Proteomes" id="UP000604825">
    <property type="component" value="Unassembled WGS sequence"/>
</dbReference>
<comment type="caution">
    <text evidence="1">The sequence shown here is derived from an EMBL/GenBank/DDBJ whole genome shotgun (WGS) entry which is preliminary data.</text>
</comment>
<sequence>MYSSETREWSTLISIDVNHYVELKPTLLIGNALHFSLEDGVGMPKYDLGRHELSVISSPGGRRVVAMELDDGGLGFVAALDNCIYMWSWQADSNNGNGRWAQHTVFKFKELEILLPIGNPWY</sequence>
<dbReference type="OrthoDB" id="690324at2759"/>
<organism evidence="1 2">
    <name type="scientific">Miscanthus lutarioriparius</name>
    <dbReference type="NCBI Taxonomy" id="422564"/>
    <lineage>
        <taxon>Eukaryota</taxon>
        <taxon>Viridiplantae</taxon>
        <taxon>Streptophyta</taxon>
        <taxon>Embryophyta</taxon>
        <taxon>Tracheophyta</taxon>
        <taxon>Spermatophyta</taxon>
        <taxon>Magnoliopsida</taxon>
        <taxon>Liliopsida</taxon>
        <taxon>Poales</taxon>
        <taxon>Poaceae</taxon>
        <taxon>PACMAD clade</taxon>
        <taxon>Panicoideae</taxon>
        <taxon>Andropogonodae</taxon>
        <taxon>Andropogoneae</taxon>
        <taxon>Saccharinae</taxon>
        <taxon>Miscanthus</taxon>
    </lineage>
</organism>
<gene>
    <name evidence="1" type="ORF">NCGR_LOCUS14715</name>
</gene>
<dbReference type="EMBL" id="CAJGYO010000003">
    <property type="protein sequence ID" value="CAD6221440.1"/>
    <property type="molecule type" value="Genomic_DNA"/>
</dbReference>
<name>A0A811N610_9POAL</name>
<dbReference type="PANTHER" id="PTHR33186:SF15">
    <property type="entry name" value="OS06G0249850 PROTEIN"/>
    <property type="match status" value="1"/>
</dbReference>
<dbReference type="PANTHER" id="PTHR33186">
    <property type="entry name" value="OS10G0136150 PROTEIN-RELATED"/>
    <property type="match status" value="1"/>
</dbReference>
<proteinExistence type="predicted"/>
<dbReference type="AlphaFoldDB" id="A0A811N610"/>